<dbReference type="EMBL" id="JAJSOW010000102">
    <property type="protein sequence ID" value="KAI9177911.1"/>
    <property type="molecule type" value="Genomic_DNA"/>
</dbReference>
<protein>
    <submittedName>
        <fullName evidence="1">Uncharacterized protein</fullName>
    </submittedName>
</protein>
<evidence type="ECO:0000313" key="1">
    <source>
        <dbReference type="EMBL" id="KAI9177911.1"/>
    </source>
</evidence>
<evidence type="ECO:0000313" key="2">
    <source>
        <dbReference type="Proteomes" id="UP001064489"/>
    </source>
</evidence>
<dbReference type="AlphaFoldDB" id="A0AAD5NSW0"/>
<organism evidence="1 2">
    <name type="scientific">Acer negundo</name>
    <name type="common">Box elder</name>
    <dbReference type="NCBI Taxonomy" id="4023"/>
    <lineage>
        <taxon>Eukaryota</taxon>
        <taxon>Viridiplantae</taxon>
        <taxon>Streptophyta</taxon>
        <taxon>Embryophyta</taxon>
        <taxon>Tracheophyta</taxon>
        <taxon>Spermatophyta</taxon>
        <taxon>Magnoliopsida</taxon>
        <taxon>eudicotyledons</taxon>
        <taxon>Gunneridae</taxon>
        <taxon>Pentapetalae</taxon>
        <taxon>rosids</taxon>
        <taxon>malvids</taxon>
        <taxon>Sapindales</taxon>
        <taxon>Sapindaceae</taxon>
        <taxon>Hippocastanoideae</taxon>
        <taxon>Acereae</taxon>
        <taxon>Acer</taxon>
    </lineage>
</organism>
<reference evidence="1" key="1">
    <citation type="journal article" date="2022" name="Plant J.">
        <title>Strategies of tolerance reflected in two North American maple genomes.</title>
        <authorList>
            <person name="McEvoy S.L."/>
            <person name="Sezen U.U."/>
            <person name="Trouern-Trend A."/>
            <person name="McMahon S.M."/>
            <person name="Schaberg P.G."/>
            <person name="Yang J."/>
            <person name="Wegrzyn J.L."/>
            <person name="Swenson N.G."/>
        </authorList>
    </citation>
    <scope>NUCLEOTIDE SEQUENCE</scope>
    <source>
        <strain evidence="1">91603</strain>
    </source>
</reference>
<proteinExistence type="predicted"/>
<gene>
    <name evidence="1" type="ORF">LWI28_020553</name>
</gene>
<sequence>MTSAKAPREREIDSPMFISFSLAYFLILSKNILSAYTWEEKSLTSSKIGSPSHALPVTGDSVGLIVAQENNGFGLSSGQLSLGNDLATFTPGTGSNGRPNPLLNPRNQTSFQLFRSWLNVSTN</sequence>
<accession>A0AAD5NSW0</accession>
<name>A0AAD5NSW0_ACENE</name>
<comment type="caution">
    <text evidence="1">The sequence shown here is derived from an EMBL/GenBank/DDBJ whole genome shotgun (WGS) entry which is preliminary data.</text>
</comment>
<reference evidence="1" key="2">
    <citation type="submission" date="2023-02" db="EMBL/GenBank/DDBJ databases">
        <authorList>
            <person name="Swenson N.G."/>
            <person name="Wegrzyn J.L."/>
            <person name="Mcevoy S.L."/>
        </authorList>
    </citation>
    <scope>NUCLEOTIDE SEQUENCE</scope>
    <source>
        <strain evidence="1">91603</strain>
        <tissue evidence="1">Leaf</tissue>
    </source>
</reference>
<keyword evidence="2" id="KW-1185">Reference proteome</keyword>
<dbReference type="Proteomes" id="UP001064489">
    <property type="component" value="Chromosome 5"/>
</dbReference>